<feature type="compositionally biased region" description="Low complexity" evidence="1">
    <location>
        <begin position="191"/>
        <end position="211"/>
    </location>
</feature>
<feature type="compositionally biased region" description="Low complexity" evidence="1">
    <location>
        <begin position="270"/>
        <end position="281"/>
    </location>
</feature>
<evidence type="ECO:0000313" key="3">
    <source>
        <dbReference type="EMBL" id="CAE1155710.1"/>
    </source>
</evidence>
<feature type="region of interest" description="Disordered" evidence="1">
    <location>
        <begin position="265"/>
        <end position="290"/>
    </location>
</feature>
<gene>
    <name evidence="3" type="ORF">SPHA_4532</name>
</gene>
<dbReference type="EMBL" id="CAHIKZ030000144">
    <property type="protein sequence ID" value="CAE1155710.1"/>
    <property type="molecule type" value="Genomic_DNA"/>
</dbReference>
<keyword evidence="2" id="KW-1133">Transmembrane helix</keyword>
<sequence length="507" mass="54806">MHTKVVDTNFLPVFFFIYFLNFLLEFFFSFSSLNFHSCFDSILRIFLFSSTFQIFFLFPFMNIFSFSFFFLSFQLQFFFFFFFRATPGKTIAPVSTSALTHQTSGGATTTIAGVCDTTTLASSAKCSQDEIDPLIDLSVANKNIDLKSQQLQDNLRNNTDDLLNFNSINTTQPKDKMSLNSFKDTMLAGNSSKLSSSSSSSSDPLRTLSTSCPQMGSAAAVATDHSIRGTDLHPDGGIPDPQIDASLLLSLPPFTSSDFLSTTLHSKPVTSTSSSTSQPTTLMSINGAPQNGLCGEDSNDCYPSPRHCHGSNSSSDNGVISPVGSQEDTPSETSSEQPGTCGSALSMGDVGGGKDLTSLADDADNGNGDDGIKTKQSVYLKNTITSLSNEMNFSSSETSPMSCVQSTTLANSDVNLVPGQLSPFISSSARNPDSLLKATPGNYPCSVDYLWQQLEKLMPHKHESVNKMLHQYGIGKGVGSLHGRENSEEDQFWDIVQSKSLCTLNIA</sequence>
<comment type="caution">
    <text evidence="3">The sequence shown here is derived from an EMBL/GenBank/DDBJ whole genome shotgun (WGS) entry which is preliminary data.</text>
</comment>
<proteinExistence type="predicted"/>
<dbReference type="Proteomes" id="UP000597762">
    <property type="component" value="Unassembled WGS sequence"/>
</dbReference>
<reference evidence="3" key="1">
    <citation type="submission" date="2021-01" db="EMBL/GenBank/DDBJ databases">
        <authorList>
            <person name="Li R."/>
            <person name="Bekaert M."/>
        </authorList>
    </citation>
    <scope>NUCLEOTIDE SEQUENCE</scope>
    <source>
        <strain evidence="3">Farmed</strain>
    </source>
</reference>
<feature type="transmembrane region" description="Helical" evidence="2">
    <location>
        <begin position="12"/>
        <end position="30"/>
    </location>
</feature>
<accession>A0A812ASB5</accession>
<protein>
    <submittedName>
        <fullName evidence="3">Uncharacterized protein</fullName>
    </submittedName>
</protein>
<evidence type="ECO:0000313" key="4">
    <source>
        <dbReference type="Proteomes" id="UP000597762"/>
    </source>
</evidence>
<keyword evidence="4" id="KW-1185">Reference proteome</keyword>
<keyword evidence="2" id="KW-0812">Transmembrane</keyword>
<feature type="region of interest" description="Disordered" evidence="1">
    <location>
        <begin position="305"/>
        <end position="373"/>
    </location>
</feature>
<keyword evidence="2" id="KW-0472">Membrane</keyword>
<organism evidence="3 4">
    <name type="scientific">Acanthosepion pharaonis</name>
    <name type="common">Pharaoh cuttlefish</name>
    <name type="synonym">Sepia pharaonis</name>
    <dbReference type="NCBI Taxonomy" id="158019"/>
    <lineage>
        <taxon>Eukaryota</taxon>
        <taxon>Metazoa</taxon>
        <taxon>Spiralia</taxon>
        <taxon>Lophotrochozoa</taxon>
        <taxon>Mollusca</taxon>
        <taxon>Cephalopoda</taxon>
        <taxon>Coleoidea</taxon>
        <taxon>Decapodiformes</taxon>
        <taxon>Sepiida</taxon>
        <taxon>Sepiina</taxon>
        <taxon>Sepiidae</taxon>
        <taxon>Acanthosepion</taxon>
    </lineage>
</organism>
<evidence type="ECO:0000256" key="2">
    <source>
        <dbReference type="SAM" id="Phobius"/>
    </source>
</evidence>
<evidence type="ECO:0000256" key="1">
    <source>
        <dbReference type="SAM" id="MobiDB-lite"/>
    </source>
</evidence>
<dbReference type="AlphaFoldDB" id="A0A812ASB5"/>
<feature type="region of interest" description="Disordered" evidence="1">
    <location>
        <begin position="190"/>
        <end position="214"/>
    </location>
</feature>
<name>A0A812ASB5_ACAPH</name>
<feature type="compositionally biased region" description="Polar residues" evidence="1">
    <location>
        <begin position="310"/>
        <end position="340"/>
    </location>
</feature>